<reference evidence="1" key="1">
    <citation type="submission" date="2013-11" db="EMBL/GenBank/DDBJ databases">
        <title>The Genome Sequence of Phytophthora parasitica CHvinca01.</title>
        <authorList>
            <consortium name="The Broad Institute Genomics Platform"/>
            <person name="Russ C."/>
            <person name="Tyler B."/>
            <person name="Panabieres F."/>
            <person name="Shan W."/>
            <person name="Tripathy S."/>
            <person name="Grunwald N."/>
            <person name="Machado M."/>
            <person name="Johnson C.S."/>
            <person name="Arredondo F."/>
            <person name="Hong C."/>
            <person name="Coffey M."/>
            <person name="Young S.K."/>
            <person name="Zeng Q."/>
            <person name="Gargeya S."/>
            <person name="Fitzgerald M."/>
            <person name="Abouelleil A."/>
            <person name="Alvarado L."/>
            <person name="Chapman S.B."/>
            <person name="Gainer-Dewar J."/>
            <person name="Goldberg J."/>
            <person name="Griggs A."/>
            <person name="Gujja S."/>
            <person name="Hansen M."/>
            <person name="Howarth C."/>
            <person name="Imamovic A."/>
            <person name="Ireland A."/>
            <person name="Larimer J."/>
            <person name="McCowan C."/>
            <person name="Murphy C."/>
            <person name="Pearson M."/>
            <person name="Poon T.W."/>
            <person name="Priest M."/>
            <person name="Roberts A."/>
            <person name="Saif S."/>
            <person name="Shea T."/>
            <person name="Sykes S."/>
            <person name="Wortman J."/>
            <person name="Nusbaum C."/>
            <person name="Birren B."/>
        </authorList>
    </citation>
    <scope>NUCLEOTIDE SEQUENCE [LARGE SCALE GENOMIC DNA]</scope>
    <source>
        <strain evidence="1">CHvinca01</strain>
    </source>
</reference>
<dbReference type="VEuPathDB" id="FungiDB:PPTG_12744"/>
<dbReference type="PANTHER" id="PTHR40866:SF1">
    <property type="entry name" value="BED-TYPE DOMAIN-CONTAINING PROTEIN"/>
    <property type="match status" value="1"/>
</dbReference>
<dbReference type="AlphaFoldDB" id="W2KZB2"/>
<name>W2KZB2_PHYNI</name>
<sequence>MDGVARAVERGIASEMPERCGLILDGWTHCSKHYVAVFACYELSGKSKTPLFSMTPLLNDEDDDLSAVAHREFLADMLPRDFGRQVHECVFLVGDNCSVNRRLATLVGVGCASHQLNCAVQRELQEHENDLAAVQALMIKLRTLTQSAKLRTRDGAQRFRCFIALLEHLDDEDEDISDLLPAPACNRRLRSLLKELKKNVESISNLFRVQKLTYSMFVSGSTAWLPSSHNTLLISVGYLSTLCICVWKSN</sequence>
<protein>
    <submittedName>
        <fullName evidence="1">Uncharacterized protein</fullName>
    </submittedName>
</protein>
<dbReference type="EMBL" id="KI680478">
    <property type="protein sequence ID" value="ETL89670.1"/>
    <property type="molecule type" value="Genomic_DNA"/>
</dbReference>
<dbReference type="SUPFAM" id="SSF53098">
    <property type="entry name" value="Ribonuclease H-like"/>
    <property type="match status" value="1"/>
</dbReference>
<gene>
    <name evidence="1" type="ORF">L917_11436</name>
</gene>
<dbReference type="InterPro" id="IPR012337">
    <property type="entry name" value="RNaseH-like_sf"/>
</dbReference>
<organism evidence="1">
    <name type="scientific">Phytophthora nicotianae</name>
    <name type="common">Potato buckeye rot agent</name>
    <name type="synonym">Phytophthora parasitica</name>
    <dbReference type="NCBI Taxonomy" id="4792"/>
    <lineage>
        <taxon>Eukaryota</taxon>
        <taxon>Sar</taxon>
        <taxon>Stramenopiles</taxon>
        <taxon>Oomycota</taxon>
        <taxon>Peronosporomycetes</taxon>
        <taxon>Peronosporales</taxon>
        <taxon>Peronosporaceae</taxon>
        <taxon>Phytophthora</taxon>
    </lineage>
</organism>
<dbReference type="PANTHER" id="PTHR40866">
    <property type="entry name" value="BED-TYPE DOMAIN-CONTAINING PROTEIN"/>
    <property type="match status" value="1"/>
</dbReference>
<evidence type="ECO:0000313" key="1">
    <source>
        <dbReference type="EMBL" id="ETL89670.1"/>
    </source>
</evidence>
<proteinExistence type="predicted"/>
<accession>W2KZB2</accession>
<dbReference type="Proteomes" id="UP000054423">
    <property type="component" value="Unassembled WGS sequence"/>
</dbReference>
<dbReference type="OrthoDB" id="110256at2759"/>